<keyword evidence="2" id="KW-1185">Reference proteome</keyword>
<dbReference type="EMBL" id="CP113865">
    <property type="protein sequence ID" value="WAM34348.1"/>
    <property type="molecule type" value="Genomic_DNA"/>
</dbReference>
<sequence length="322" mass="38024">MKFKNLKIVTLVFIFVMLNGCSFYRTDYVKSKGGNIESFGRETILPQYTPPRNCKVLFKHWNQRFVVYDLNIKKEIKELTGGNYFGYSFNVKSDYYTVGDSYTNGFSIVECDGEKIKEIYRLKDQRWQAIFPLATDGKNTFFIVGYYKPAPGHKINERYRIISKWDYKNRRLIEYQYTKGAICHGAIIGRFLYYTSYDFGKEQYKIYRLDITGVKNKPQLIGKFERLLGLYNINNKLYIWNDKEFFCFSKPTEKIYFKQAFDVIYTGNNNILVFYTDSFARIAADLIDVKSRIVKKTFTNVVAVNFEEDQVVVYGDGYIEKF</sequence>
<dbReference type="Proteomes" id="UP001164909">
    <property type="component" value="Chromosome"/>
</dbReference>
<dbReference type="SUPFAM" id="SSF50969">
    <property type="entry name" value="YVTN repeat-like/Quinoprotein amine dehydrogenase"/>
    <property type="match status" value="1"/>
</dbReference>
<evidence type="ECO:0000313" key="2">
    <source>
        <dbReference type="Proteomes" id="UP001164909"/>
    </source>
</evidence>
<evidence type="ECO:0000313" key="1">
    <source>
        <dbReference type="EMBL" id="WAM34348.1"/>
    </source>
</evidence>
<dbReference type="InterPro" id="IPR011044">
    <property type="entry name" value="Quino_amine_DH_bsu"/>
</dbReference>
<organism evidence="1 2">
    <name type="scientific">Caldicellulosiruptor morganii</name>
    <dbReference type="NCBI Taxonomy" id="1387555"/>
    <lineage>
        <taxon>Bacteria</taxon>
        <taxon>Bacillati</taxon>
        <taxon>Bacillota</taxon>
        <taxon>Bacillota incertae sedis</taxon>
        <taxon>Caldicellulosiruptorales</taxon>
        <taxon>Caldicellulosiruptoraceae</taxon>
        <taxon>Caldicellulosiruptor</taxon>
    </lineage>
</organism>
<dbReference type="RefSeq" id="WP_045170342.1">
    <property type="nucleotide sequence ID" value="NZ_CP113865.1"/>
</dbReference>
<proteinExistence type="predicted"/>
<name>A0ABY7BPI0_9FIRM</name>
<evidence type="ECO:0008006" key="3">
    <source>
        <dbReference type="Google" id="ProtNLM"/>
    </source>
</evidence>
<reference evidence="1" key="1">
    <citation type="submission" date="2022-12" db="EMBL/GenBank/DDBJ databases">
        <authorList>
            <person name="Bing R.G."/>
            <person name="Willard D.J."/>
            <person name="Manesh M.J.H."/>
            <person name="Laemthong T."/>
            <person name="Crosby J.R."/>
            <person name="Kelly R.M."/>
        </authorList>
    </citation>
    <scope>NUCLEOTIDE SEQUENCE</scope>
    <source>
        <strain evidence="1">DSM 8990</strain>
    </source>
</reference>
<protein>
    <recommendedName>
        <fullName evidence="3">Lipoprotein</fullName>
    </recommendedName>
</protein>
<accession>A0ABY7BPI0</accession>
<gene>
    <name evidence="1" type="ORF">OTK00_000533</name>
</gene>